<evidence type="ECO:0000313" key="1">
    <source>
        <dbReference type="EnsemblMetazoa" id="PPA43002.1"/>
    </source>
</evidence>
<dbReference type="AlphaFoldDB" id="A0A2A6B332"/>
<evidence type="ECO:0000313" key="2">
    <source>
        <dbReference type="Proteomes" id="UP000005239"/>
    </source>
</evidence>
<accession>A0A2A6B332</accession>
<keyword evidence="2" id="KW-1185">Reference proteome</keyword>
<dbReference type="Proteomes" id="UP000005239">
    <property type="component" value="Unassembled WGS sequence"/>
</dbReference>
<reference evidence="1" key="2">
    <citation type="submission" date="2022-06" db="UniProtKB">
        <authorList>
            <consortium name="EnsemblMetazoa"/>
        </authorList>
    </citation>
    <scope>IDENTIFICATION</scope>
    <source>
        <strain evidence="1">PS312</strain>
    </source>
</reference>
<proteinExistence type="predicted"/>
<organism evidence="1 2">
    <name type="scientific">Pristionchus pacificus</name>
    <name type="common">Parasitic nematode worm</name>
    <dbReference type="NCBI Taxonomy" id="54126"/>
    <lineage>
        <taxon>Eukaryota</taxon>
        <taxon>Metazoa</taxon>
        <taxon>Ecdysozoa</taxon>
        <taxon>Nematoda</taxon>
        <taxon>Chromadorea</taxon>
        <taxon>Rhabditida</taxon>
        <taxon>Rhabditina</taxon>
        <taxon>Diplogasteromorpha</taxon>
        <taxon>Diplogasteroidea</taxon>
        <taxon>Neodiplogasteridae</taxon>
        <taxon>Pristionchus</taxon>
    </lineage>
</organism>
<dbReference type="EnsemblMetazoa" id="PPA43002.1">
    <property type="protein sequence ID" value="PPA43002.1"/>
    <property type="gene ID" value="WBGene00281371"/>
</dbReference>
<gene>
    <name evidence="1" type="primary">WBGene00281371</name>
</gene>
<accession>A0A8R1Z3D3</accession>
<sequence>MPLSRNVTRIGPNLSVRPERTTKVTRLNVQDSDPVVKTTVLIDAETYVNDLRLSWEKPFVALFSNYSEISAGSSTHFYIALKTLELLTIIYSILVFSLSASHIFQIFHTNFISPLLCFYAQTYIFTFARVVLSMYQNGLIELG</sequence>
<reference evidence="2" key="1">
    <citation type="journal article" date="2008" name="Nat. Genet.">
        <title>The Pristionchus pacificus genome provides a unique perspective on nematode lifestyle and parasitism.</title>
        <authorList>
            <person name="Dieterich C."/>
            <person name="Clifton S.W."/>
            <person name="Schuster L.N."/>
            <person name="Chinwalla A."/>
            <person name="Delehaunty K."/>
            <person name="Dinkelacker I."/>
            <person name="Fulton L."/>
            <person name="Fulton R."/>
            <person name="Godfrey J."/>
            <person name="Minx P."/>
            <person name="Mitreva M."/>
            <person name="Roeseler W."/>
            <person name="Tian H."/>
            <person name="Witte H."/>
            <person name="Yang S.P."/>
            <person name="Wilson R.K."/>
            <person name="Sommer R.J."/>
        </authorList>
    </citation>
    <scope>NUCLEOTIDE SEQUENCE [LARGE SCALE GENOMIC DNA]</scope>
    <source>
        <strain evidence="2">PS312</strain>
    </source>
</reference>
<name>A0A2A6B332_PRIPA</name>
<protein>
    <submittedName>
        <fullName evidence="1">Uncharacterized protein</fullName>
    </submittedName>
</protein>